<dbReference type="PANTHER" id="PTHR46539">
    <property type="entry name" value="E3 UBIQUITIN-PROTEIN LIGASE ATL42"/>
    <property type="match status" value="1"/>
</dbReference>
<feature type="compositionally biased region" description="Basic and acidic residues" evidence="9">
    <location>
        <begin position="153"/>
        <end position="169"/>
    </location>
</feature>
<evidence type="ECO:0000256" key="1">
    <source>
        <dbReference type="ARBA" id="ARBA00004370"/>
    </source>
</evidence>
<dbReference type="Gene3D" id="3.30.40.10">
    <property type="entry name" value="Zinc/RING finger domain, C3HC4 (zinc finger)"/>
    <property type="match status" value="1"/>
</dbReference>
<reference evidence="12 13" key="1">
    <citation type="journal article" date="2021" name="Nat. Plants">
        <title>The Taxus genome provides insights into paclitaxel biosynthesis.</title>
        <authorList>
            <person name="Xiong X."/>
            <person name="Gou J."/>
            <person name="Liao Q."/>
            <person name="Li Y."/>
            <person name="Zhou Q."/>
            <person name="Bi G."/>
            <person name="Li C."/>
            <person name="Du R."/>
            <person name="Wang X."/>
            <person name="Sun T."/>
            <person name="Guo L."/>
            <person name="Liang H."/>
            <person name="Lu P."/>
            <person name="Wu Y."/>
            <person name="Zhang Z."/>
            <person name="Ro D.K."/>
            <person name="Shang Y."/>
            <person name="Huang S."/>
            <person name="Yan J."/>
        </authorList>
    </citation>
    <scope>NUCLEOTIDE SEQUENCE [LARGE SCALE GENOMIC DNA]</scope>
    <source>
        <strain evidence="12">Ta-2019</strain>
    </source>
</reference>
<evidence type="ECO:0000256" key="2">
    <source>
        <dbReference type="ARBA" id="ARBA00022692"/>
    </source>
</evidence>
<keyword evidence="5" id="KW-0862">Zinc</keyword>
<dbReference type="InterPro" id="IPR013083">
    <property type="entry name" value="Znf_RING/FYVE/PHD"/>
</dbReference>
<comment type="subcellular location">
    <subcellularLocation>
        <location evidence="1">Membrane</location>
    </subcellularLocation>
</comment>
<gene>
    <name evidence="12" type="ORF">KI387_002354</name>
</gene>
<dbReference type="GO" id="GO:0016020">
    <property type="term" value="C:membrane"/>
    <property type="evidence" value="ECO:0007669"/>
    <property type="project" value="UniProtKB-SubCell"/>
</dbReference>
<sequence length="183" mass="20741">KINPSIGFLVYTMAFSIWNAFLALLMFCGGMALLVFIYMWLAWYASVRANRLRARNDNLEGKSSGHGGLSKSDIQKLPTLVCNTHNQKKEQGKNDELCVAEDLECIVCLEQFKDGDKCLLMPTCRHCFHVDCASEWLSKNPLCPVCRANAHPKDEEEQRQEQQEEDHSYGNRIPDSTVVDIPS</sequence>
<keyword evidence="13" id="KW-1185">Reference proteome</keyword>
<dbReference type="Pfam" id="PF13639">
    <property type="entry name" value="zf-RING_2"/>
    <property type="match status" value="1"/>
</dbReference>
<organism evidence="12 13">
    <name type="scientific">Taxus chinensis</name>
    <name type="common">Chinese yew</name>
    <name type="synonym">Taxus wallichiana var. chinensis</name>
    <dbReference type="NCBI Taxonomy" id="29808"/>
    <lineage>
        <taxon>Eukaryota</taxon>
        <taxon>Viridiplantae</taxon>
        <taxon>Streptophyta</taxon>
        <taxon>Embryophyta</taxon>
        <taxon>Tracheophyta</taxon>
        <taxon>Spermatophyta</taxon>
        <taxon>Pinopsida</taxon>
        <taxon>Pinidae</taxon>
        <taxon>Conifers II</taxon>
        <taxon>Cupressales</taxon>
        <taxon>Taxaceae</taxon>
        <taxon>Taxus</taxon>
    </lineage>
</organism>
<dbReference type="SMART" id="SM00184">
    <property type="entry name" value="RING"/>
    <property type="match status" value="1"/>
</dbReference>
<evidence type="ECO:0000256" key="6">
    <source>
        <dbReference type="ARBA" id="ARBA00022989"/>
    </source>
</evidence>
<name>A0AA38LNI3_TAXCH</name>
<keyword evidence="2 10" id="KW-0812">Transmembrane</keyword>
<dbReference type="EMBL" id="JAHRHJ020000001">
    <property type="protein sequence ID" value="KAH9330246.1"/>
    <property type="molecule type" value="Genomic_DNA"/>
</dbReference>
<keyword evidence="3" id="KW-0479">Metal-binding</keyword>
<dbReference type="AlphaFoldDB" id="A0AA38LNI3"/>
<evidence type="ECO:0000256" key="5">
    <source>
        <dbReference type="ARBA" id="ARBA00022833"/>
    </source>
</evidence>
<dbReference type="PROSITE" id="PS50089">
    <property type="entry name" value="ZF_RING_2"/>
    <property type="match status" value="1"/>
</dbReference>
<evidence type="ECO:0000256" key="4">
    <source>
        <dbReference type="ARBA" id="ARBA00022771"/>
    </source>
</evidence>
<keyword evidence="6 10" id="KW-1133">Transmembrane helix</keyword>
<evidence type="ECO:0000259" key="11">
    <source>
        <dbReference type="PROSITE" id="PS50089"/>
    </source>
</evidence>
<keyword evidence="7 10" id="KW-0472">Membrane</keyword>
<protein>
    <recommendedName>
        <fullName evidence="11">RING-type domain-containing protein</fullName>
    </recommendedName>
</protein>
<feature type="region of interest" description="Disordered" evidence="9">
    <location>
        <begin position="153"/>
        <end position="183"/>
    </location>
</feature>
<dbReference type="GO" id="GO:0008270">
    <property type="term" value="F:zinc ion binding"/>
    <property type="evidence" value="ECO:0007669"/>
    <property type="project" value="UniProtKB-KW"/>
</dbReference>
<evidence type="ECO:0000256" key="10">
    <source>
        <dbReference type="SAM" id="Phobius"/>
    </source>
</evidence>
<keyword evidence="4 8" id="KW-0863">Zinc-finger</keyword>
<feature type="transmembrane region" description="Helical" evidence="10">
    <location>
        <begin position="20"/>
        <end position="45"/>
    </location>
</feature>
<feature type="domain" description="RING-type" evidence="11">
    <location>
        <begin position="105"/>
        <end position="147"/>
    </location>
</feature>
<dbReference type="InterPro" id="IPR001841">
    <property type="entry name" value="Znf_RING"/>
</dbReference>
<dbReference type="PANTHER" id="PTHR46539:SF9">
    <property type="entry name" value="RING-H2 FINGER PROTEIN ATL56"/>
    <property type="match status" value="1"/>
</dbReference>
<evidence type="ECO:0000313" key="13">
    <source>
        <dbReference type="Proteomes" id="UP000824469"/>
    </source>
</evidence>
<proteinExistence type="predicted"/>
<feature type="non-terminal residue" evidence="12">
    <location>
        <position position="1"/>
    </location>
</feature>
<evidence type="ECO:0000256" key="7">
    <source>
        <dbReference type="ARBA" id="ARBA00023136"/>
    </source>
</evidence>
<dbReference type="SUPFAM" id="SSF57850">
    <property type="entry name" value="RING/U-box"/>
    <property type="match status" value="1"/>
</dbReference>
<accession>A0AA38LNI3</accession>
<evidence type="ECO:0000256" key="3">
    <source>
        <dbReference type="ARBA" id="ARBA00022723"/>
    </source>
</evidence>
<evidence type="ECO:0000256" key="9">
    <source>
        <dbReference type="SAM" id="MobiDB-lite"/>
    </source>
</evidence>
<dbReference type="Proteomes" id="UP000824469">
    <property type="component" value="Unassembled WGS sequence"/>
</dbReference>
<evidence type="ECO:0000313" key="12">
    <source>
        <dbReference type="EMBL" id="KAH9330246.1"/>
    </source>
</evidence>
<dbReference type="OMA" id="VYDECAV"/>
<evidence type="ECO:0000256" key="8">
    <source>
        <dbReference type="PROSITE-ProRule" id="PRU00175"/>
    </source>
</evidence>
<comment type="caution">
    <text evidence="12">The sequence shown here is derived from an EMBL/GenBank/DDBJ whole genome shotgun (WGS) entry which is preliminary data.</text>
</comment>